<dbReference type="Gene3D" id="3.30.160.20">
    <property type="match status" value="1"/>
</dbReference>
<organism evidence="2 3">
    <name type="scientific">Umbelopsis vinacea</name>
    <dbReference type="NCBI Taxonomy" id="44442"/>
    <lineage>
        <taxon>Eukaryota</taxon>
        <taxon>Fungi</taxon>
        <taxon>Fungi incertae sedis</taxon>
        <taxon>Mucoromycota</taxon>
        <taxon>Mucoromycotina</taxon>
        <taxon>Umbelopsidomycetes</taxon>
        <taxon>Umbelopsidales</taxon>
        <taxon>Umbelopsidaceae</taxon>
        <taxon>Umbelopsis</taxon>
    </lineage>
</organism>
<feature type="region of interest" description="Disordered" evidence="1">
    <location>
        <begin position="487"/>
        <end position="510"/>
    </location>
</feature>
<evidence type="ECO:0000256" key="1">
    <source>
        <dbReference type="SAM" id="MobiDB-lite"/>
    </source>
</evidence>
<proteinExistence type="predicted"/>
<keyword evidence="3" id="KW-1185">Reference proteome</keyword>
<dbReference type="Proteomes" id="UP000612746">
    <property type="component" value="Unassembled WGS sequence"/>
</dbReference>
<reference evidence="2" key="1">
    <citation type="submission" date="2020-12" db="EMBL/GenBank/DDBJ databases">
        <title>Metabolic potential, ecology and presence of endohyphal bacteria is reflected in genomic diversity of Mucoromycotina.</title>
        <authorList>
            <person name="Muszewska A."/>
            <person name="Okrasinska A."/>
            <person name="Steczkiewicz K."/>
            <person name="Drgas O."/>
            <person name="Orlowska M."/>
            <person name="Perlinska-Lenart U."/>
            <person name="Aleksandrzak-Piekarczyk T."/>
            <person name="Szatraj K."/>
            <person name="Zielenkiewicz U."/>
            <person name="Pilsyk S."/>
            <person name="Malc E."/>
            <person name="Mieczkowski P."/>
            <person name="Kruszewska J.S."/>
            <person name="Biernat P."/>
            <person name="Pawlowska J."/>
        </authorList>
    </citation>
    <scope>NUCLEOTIDE SEQUENCE</scope>
    <source>
        <strain evidence="2">WA0000051536</strain>
    </source>
</reference>
<accession>A0A8H7UH75</accession>
<evidence type="ECO:0008006" key="4">
    <source>
        <dbReference type="Google" id="ProtNLM"/>
    </source>
</evidence>
<feature type="region of interest" description="Disordered" evidence="1">
    <location>
        <begin position="293"/>
        <end position="328"/>
    </location>
</feature>
<evidence type="ECO:0000313" key="3">
    <source>
        <dbReference type="Proteomes" id="UP000612746"/>
    </source>
</evidence>
<name>A0A8H7UH75_9FUNG</name>
<gene>
    <name evidence="2" type="ORF">INT44_002469</name>
</gene>
<protein>
    <recommendedName>
        <fullName evidence="4">DRBM domain-containing protein</fullName>
    </recommendedName>
</protein>
<sequence>MLESKYPLNYRFLIPSASFLRALQAASPSDQSLLSCVSIRHTTIVHAVERHQDSQLLREYASAHNLNYRFAYKTVQSSYRPHARFECQVHIGEHAFEAGSDFATKSDAMYAAARVAIRSLMGETKSPEGDINSTTRSRCDFESAWGSLTVPWWANTKILVDRLQNLGGFTYSYILNEICKTNKIAIPLNIQYKEIKEGDFIAQLDFLNRLFYTAQSHASERDAKQDLSRIIVWTLLGKIDHRTVSRSVPSGQNLVTQATLHSSIEATAFSSAQSNQRDPVSWADVVVRRTSLSSSTAAHPGSTDLRSESYDQSSVATNSPKTTTTTATSVTTGDMASIGLLKDSGDLQPKMYPFPRMAIMPAALQVDDIHIDWPIASVFEHLDLEGPSRAEMEEFSSSPSPSLLSDLNSGASLLTSTSMLSSRNTSQQTFMNRRSYNAPPPPANAVSSTGWYQRDVSSRAKALGYSSTKARFPDSAQSNYNYKEFTSSSFRTRQEPSSTQMKLTAPYKASSPWQGSGSQAMMGLSEQPTWVKTAVTRLSDFMKLVYPNDSVIHYEQYYSSDGIRASVSCGHLGKFISRKAVDMQSAGTSYTFSEVIEDAASVALENIASQYF</sequence>
<feature type="compositionally biased region" description="Polar residues" evidence="1">
    <location>
        <begin position="487"/>
        <end position="502"/>
    </location>
</feature>
<dbReference type="OrthoDB" id="2396234at2759"/>
<dbReference type="SUPFAM" id="SSF54768">
    <property type="entry name" value="dsRNA-binding domain-like"/>
    <property type="match status" value="1"/>
</dbReference>
<dbReference type="EMBL" id="JAEPRA010000005">
    <property type="protein sequence ID" value="KAG2185676.1"/>
    <property type="molecule type" value="Genomic_DNA"/>
</dbReference>
<feature type="compositionally biased region" description="Low complexity" evidence="1">
    <location>
        <begin position="314"/>
        <end position="328"/>
    </location>
</feature>
<comment type="caution">
    <text evidence="2">The sequence shown here is derived from an EMBL/GenBank/DDBJ whole genome shotgun (WGS) entry which is preliminary data.</text>
</comment>
<evidence type="ECO:0000313" key="2">
    <source>
        <dbReference type="EMBL" id="KAG2185676.1"/>
    </source>
</evidence>
<dbReference type="AlphaFoldDB" id="A0A8H7UH75"/>